<protein>
    <submittedName>
        <fullName evidence="2">(spotted green pufferfish) hypothetical protein</fullName>
    </submittedName>
</protein>
<feature type="signal peptide" evidence="1">
    <location>
        <begin position="1"/>
        <end position="23"/>
    </location>
</feature>
<reference evidence="2" key="2">
    <citation type="submission" date="2004-02" db="EMBL/GenBank/DDBJ databases">
        <authorList>
            <consortium name="Genoscope"/>
            <consortium name="Whitehead Institute Centre for Genome Research"/>
        </authorList>
    </citation>
    <scope>NUCLEOTIDE SEQUENCE</scope>
</reference>
<sequence>MRPPARFVASCALILCALRLIDAAKGQRQCGEVRDATVDQ</sequence>
<keyword evidence="1" id="KW-0732">Signal</keyword>
<dbReference type="KEGG" id="tng:GSTEN00035552G001"/>
<dbReference type="EMBL" id="CAAE01015122">
    <property type="protein sequence ID" value="CAG13040.1"/>
    <property type="molecule type" value="Genomic_DNA"/>
</dbReference>
<feature type="chain" id="PRO_5004242313" evidence="1">
    <location>
        <begin position="24"/>
        <end position="40"/>
    </location>
</feature>
<organism evidence="2">
    <name type="scientific">Tetraodon nigroviridis</name>
    <name type="common">Spotted green pufferfish</name>
    <name type="synonym">Chelonodon nigroviridis</name>
    <dbReference type="NCBI Taxonomy" id="99883"/>
    <lineage>
        <taxon>Eukaryota</taxon>
        <taxon>Metazoa</taxon>
        <taxon>Chordata</taxon>
        <taxon>Craniata</taxon>
        <taxon>Vertebrata</taxon>
        <taxon>Euteleostomi</taxon>
        <taxon>Actinopterygii</taxon>
        <taxon>Neopterygii</taxon>
        <taxon>Teleostei</taxon>
        <taxon>Neoteleostei</taxon>
        <taxon>Acanthomorphata</taxon>
        <taxon>Eupercaria</taxon>
        <taxon>Tetraodontiformes</taxon>
        <taxon>Tetradontoidea</taxon>
        <taxon>Tetraodontidae</taxon>
        <taxon>Tetraodon</taxon>
    </lineage>
</organism>
<evidence type="ECO:0000313" key="2">
    <source>
        <dbReference type="EMBL" id="CAG13040.1"/>
    </source>
</evidence>
<gene>
    <name evidence="2" type="ORF">GSTENG00035552001</name>
</gene>
<dbReference type="AlphaFoldDB" id="Q4REZ2"/>
<comment type="caution">
    <text evidence="2">The sequence shown here is derived from an EMBL/GenBank/DDBJ whole genome shotgun (WGS) entry which is preliminary data.</text>
</comment>
<reference evidence="2" key="1">
    <citation type="journal article" date="2004" name="Nature">
        <title>Genome duplication in the teleost fish Tetraodon nigroviridis reveals the early vertebrate proto-karyotype.</title>
        <authorList>
            <person name="Jaillon O."/>
            <person name="Aury J.-M."/>
            <person name="Brunet F."/>
            <person name="Petit J.-L."/>
            <person name="Stange-Thomann N."/>
            <person name="Mauceli E."/>
            <person name="Bouneau L."/>
            <person name="Fischer C."/>
            <person name="Ozouf-Costaz C."/>
            <person name="Bernot A."/>
            <person name="Nicaud S."/>
            <person name="Jaffe D."/>
            <person name="Fisher S."/>
            <person name="Lutfalla G."/>
            <person name="Dossat C."/>
            <person name="Segurens B."/>
            <person name="Dasilva C."/>
            <person name="Salanoubat M."/>
            <person name="Levy M."/>
            <person name="Boudet N."/>
            <person name="Castellano S."/>
            <person name="Anthouard V."/>
            <person name="Jubin C."/>
            <person name="Castelli V."/>
            <person name="Katinka M."/>
            <person name="Vacherie B."/>
            <person name="Biemont C."/>
            <person name="Skalli Z."/>
            <person name="Cattolico L."/>
            <person name="Poulain J."/>
            <person name="De Berardinis V."/>
            <person name="Cruaud C."/>
            <person name="Duprat S."/>
            <person name="Brottier P."/>
            <person name="Coutanceau J.-P."/>
            <person name="Gouzy J."/>
            <person name="Parra G."/>
            <person name="Lardier G."/>
            <person name="Chapple C."/>
            <person name="McKernan K.J."/>
            <person name="McEwan P."/>
            <person name="Bosak S."/>
            <person name="Kellis M."/>
            <person name="Volff J.-N."/>
            <person name="Guigo R."/>
            <person name="Zody M.C."/>
            <person name="Mesirov J."/>
            <person name="Lindblad-Toh K."/>
            <person name="Birren B."/>
            <person name="Nusbaum C."/>
            <person name="Kahn D."/>
            <person name="Robinson-Rechavi M."/>
            <person name="Laudet V."/>
            <person name="Schachter V."/>
            <person name="Quetier F."/>
            <person name="Saurin W."/>
            <person name="Scarpelli C."/>
            <person name="Wincker P."/>
            <person name="Lander E.S."/>
            <person name="Weissenbach J."/>
            <person name="Roest Crollius H."/>
        </authorList>
    </citation>
    <scope>NUCLEOTIDE SEQUENCE [LARGE SCALE GENOMIC DNA]</scope>
</reference>
<proteinExistence type="predicted"/>
<evidence type="ECO:0000256" key="1">
    <source>
        <dbReference type="SAM" id="SignalP"/>
    </source>
</evidence>
<name>Q4REZ2_TETNG</name>
<accession>Q4REZ2</accession>